<evidence type="ECO:0000313" key="4">
    <source>
        <dbReference type="Proteomes" id="UP000325315"/>
    </source>
</evidence>
<evidence type="ECO:0000259" key="2">
    <source>
        <dbReference type="Pfam" id="PF17919"/>
    </source>
</evidence>
<dbReference type="Pfam" id="PF00078">
    <property type="entry name" value="RVT_1"/>
    <property type="match status" value="1"/>
</dbReference>
<reference evidence="4" key="1">
    <citation type="journal article" date="2019" name="Plant Biotechnol. J.">
        <title>Genome sequencing of the Australian wild diploid species Gossypium australe highlights disease resistance and delayed gland morphogenesis.</title>
        <authorList>
            <person name="Cai Y."/>
            <person name="Cai X."/>
            <person name="Wang Q."/>
            <person name="Wang P."/>
            <person name="Zhang Y."/>
            <person name="Cai C."/>
            <person name="Xu Y."/>
            <person name="Wang K."/>
            <person name="Zhou Z."/>
            <person name="Wang C."/>
            <person name="Geng S."/>
            <person name="Li B."/>
            <person name="Dong Q."/>
            <person name="Hou Y."/>
            <person name="Wang H."/>
            <person name="Ai P."/>
            <person name="Liu Z."/>
            <person name="Yi F."/>
            <person name="Sun M."/>
            <person name="An G."/>
            <person name="Cheng J."/>
            <person name="Zhang Y."/>
            <person name="Shi Q."/>
            <person name="Xie Y."/>
            <person name="Shi X."/>
            <person name="Chang Y."/>
            <person name="Huang F."/>
            <person name="Chen Y."/>
            <person name="Hong S."/>
            <person name="Mi L."/>
            <person name="Sun Q."/>
            <person name="Zhang L."/>
            <person name="Zhou B."/>
            <person name="Peng R."/>
            <person name="Zhang X."/>
            <person name="Liu F."/>
        </authorList>
    </citation>
    <scope>NUCLEOTIDE SEQUENCE [LARGE SCALE GENOMIC DNA]</scope>
    <source>
        <strain evidence="4">cv. PA1801</strain>
    </source>
</reference>
<dbReference type="OrthoDB" id="1738613at2759"/>
<dbReference type="InterPro" id="IPR043128">
    <property type="entry name" value="Rev_trsase/Diguanyl_cyclase"/>
</dbReference>
<keyword evidence="4" id="KW-1185">Reference proteome</keyword>
<sequence>MYLRGLDHRRTQEMRLVIRVRLESRASARTYVIRACEEASFLYVIAGTFSLHDIFVVALIDSDKFIELRCVNGDIIRVESGGSNSLPVVVSSMAAKKCMRKKYESYLVFVLNTQDSEVKIESMHVVCEYLDMFLEELPRLPLVTEVEFGIELAHGTVPISVAPYSMALLELKELKVQLQELTDKGFARPSYSPWSGPVLFVKKRDGSMRLCIDYRQLNKVTVKNRYPLPRIDDLFDQLKIATVFSNIDLRFGYYQLRFKEQDVPKTIFQMRYGHYEFLIMPFGLTNAPTDESEHTEHLRTILQTLRDKQLYAKFSKSEFWIREVGFLGHIVSGDRIRVDPTLLTKASVLVQPESGKEFVIYSDASMNGLGCVLMQEGKVVAYSSRQLKSHEKNYPTHDLELAAIVFALKIWHHYLYGKANVVTDALSRKSLCALRAMSTSLTLSDDGSILAELRARSLFLQQIGEAQRNDNEMQAKRAQCESRNNFDFQVPSGLLQPVMVPEWKWDRIMMDFATGLPTTPKKKDDVWFIIDRLTKVGHFIPVHVDYSLDKLAELYIAEILSEKQIHGVDLARETEEKVKMIRDSLKAAPD</sequence>
<dbReference type="PANTHER" id="PTHR24559">
    <property type="entry name" value="TRANSPOSON TY3-I GAG-POL POLYPROTEIN"/>
    <property type="match status" value="1"/>
</dbReference>
<dbReference type="Gene3D" id="3.30.70.270">
    <property type="match status" value="2"/>
</dbReference>
<evidence type="ECO:0000313" key="3">
    <source>
        <dbReference type="EMBL" id="KAA3487941.1"/>
    </source>
</evidence>
<dbReference type="FunFam" id="3.10.20.370:FF:000001">
    <property type="entry name" value="Retrovirus-related Pol polyprotein from transposon 17.6-like protein"/>
    <property type="match status" value="1"/>
</dbReference>
<dbReference type="InterPro" id="IPR000477">
    <property type="entry name" value="RT_dom"/>
</dbReference>
<dbReference type="SUPFAM" id="SSF53098">
    <property type="entry name" value="Ribonuclease H-like"/>
    <property type="match status" value="1"/>
</dbReference>
<dbReference type="AlphaFoldDB" id="A0A5B6X157"/>
<dbReference type="Gene3D" id="3.10.10.10">
    <property type="entry name" value="HIV Type 1 Reverse Transcriptase, subunit A, domain 1"/>
    <property type="match status" value="1"/>
</dbReference>
<organism evidence="3 4">
    <name type="scientific">Gossypium australe</name>
    <dbReference type="NCBI Taxonomy" id="47621"/>
    <lineage>
        <taxon>Eukaryota</taxon>
        <taxon>Viridiplantae</taxon>
        <taxon>Streptophyta</taxon>
        <taxon>Embryophyta</taxon>
        <taxon>Tracheophyta</taxon>
        <taxon>Spermatophyta</taxon>
        <taxon>Magnoliopsida</taxon>
        <taxon>eudicotyledons</taxon>
        <taxon>Gunneridae</taxon>
        <taxon>Pentapetalae</taxon>
        <taxon>rosids</taxon>
        <taxon>malvids</taxon>
        <taxon>Malvales</taxon>
        <taxon>Malvaceae</taxon>
        <taxon>Malvoideae</taxon>
        <taxon>Gossypium</taxon>
    </lineage>
</organism>
<feature type="domain" description="Reverse transcriptase/retrotransposon-derived protein RNase H-like" evidence="2">
    <location>
        <begin position="342"/>
        <end position="419"/>
    </location>
</feature>
<dbReference type="InterPro" id="IPR041577">
    <property type="entry name" value="RT_RNaseH_2"/>
</dbReference>
<dbReference type="InterPro" id="IPR043502">
    <property type="entry name" value="DNA/RNA_pol_sf"/>
</dbReference>
<protein>
    <submittedName>
        <fullName evidence="3">DNA/RNA polymerases superfamily protein</fullName>
    </submittedName>
</protein>
<dbReference type="EMBL" id="SMMG02000001">
    <property type="protein sequence ID" value="KAA3487941.1"/>
    <property type="molecule type" value="Genomic_DNA"/>
</dbReference>
<gene>
    <name evidence="3" type="ORF">EPI10_031732</name>
</gene>
<name>A0A5B6X157_9ROSI</name>
<dbReference type="Gene3D" id="3.10.20.370">
    <property type="match status" value="1"/>
</dbReference>
<proteinExistence type="predicted"/>
<dbReference type="Proteomes" id="UP000325315">
    <property type="component" value="Unassembled WGS sequence"/>
</dbReference>
<dbReference type="PANTHER" id="PTHR24559:SF444">
    <property type="entry name" value="REVERSE TRANSCRIPTASE DOMAIN-CONTAINING PROTEIN"/>
    <property type="match status" value="1"/>
</dbReference>
<evidence type="ECO:0000259" key="1">
    <source>
        <dbReference type="Pfam" id="PF00078"/>
    </source>
</evidence>
<dbReference type="CDD" id="cd01647">
    <property type="entry name" value="RT_LTR"/>
    <property type="match status" value="1"/>
</dbReference>
<accession>A0A5B6X157</accession>
<dbReference type="Pfam" id="PF17919">
    <property type="entry name" value="RT_RNaseH_2"/>
    <property type="match status" value="1"/>
</dbReference>
<comment type="caution">
    <text evidence="3">The sequence shown here is derived from an EMBL/GenBank/DDBJ whole genome shotgun (WGS) entry which is preliminary data.</text>
</comment>
<dbReference type="InterPro" id="IPR012337">
    <property type="entry name" value="RNaseH-like_sf"/>
</dbReference>
<dbReference type="InterPro" id="IPR053134">
    <property type="entry name" value="RNA-dir_DNA_polymerase"/>
</dbReference>
<feature type="domain" description="Reverse transcriptase" evidence="1">
    <location>
        <begin position="201"/>
        <end position="289"/>
    </location>
</feature>
<dbReference type="SUPFAM" id="SSF56672">
    <property type="entry name" value="DNA/RNA polymerases"/>
    <property type="match status" value="1"/>
</dbReference>